<comment type="caution">
    <text evidence="2">The sequence shown here is derived from an EMBL/GenBank/DDBJ whole genome shotgun (WGS) entry which is preliminary data.</text>
</comment>
<proteinExistence type="predicted"/>
<dbReference type="PANTHER" id="PTHR30015:SF7">
    <property type="entry name" value="TYPE IV METHYL-DIRECTED RESTRICTION ENZYME ECOKMRR"/>
    <property type="match status" value="1"/>
</dbReference>
<dbReference type="InterPro" id="IPR011856">
    <property type="entry name" value="tRNA_endonuc-like_dom_sf"/>
</dbReference>
<dbReference type="Gene3D" id="3.40.1350.10">
    <property type="match status" value="1"/>
</dbReference>
<dbReference type="PANTHER" id="PTHR30015">
    <property type="entry name" value="MRR RESTRICTION SYSTEM PROTEIN"/>
    <property type="match status" value="1"/>
</dbReference>
<evidence type="ECO:0000313" key="2">
    <source>
        <dbReference type="EMBL" id="NYD71003.1"/>
    </source>
</evidence>
<accession>A0A852SQC5</accession>
<organism evidence="2 3">
    <name type="scientific">Herbiconiux flava</name>
    <dbReference type="NCBI Taxonomy" id="881268"/>
    <lineage>
        <taxon>Bacteria</taxon>
        <taxon>Bacillati</taxon>
        <taxon>Actinomycetota</taxon>
        <taxon>Actinomycetes</taxon>
        <taxon>Micrococcales</taxon>
        <taxon>Microbacteriaceae</taxon>
        <taxon>Herbiconiux</taxon>
    </lineage>
</organism>
<dbReference type="SUPFAM" id="SSF52980">
    <property type="entry name" value="Restriction endonuclease-like"/>
    <property type="match status" value="1"/>
</dbReference>
<feature type="domain" description="Restriction endonuclease type IV Mrr" evidence="1">
    <location>
        <begin position="199"/>
        <end position="311"/>
    </location>
</feature>
<protein>
    <submittedName>
        <fullName evidence="2">Restriction system protein</fullName>
    </submittedName>
</protein>
<dbReference type="EMBL" id="JACCBM010000001">
    <property type="protein sequence ID" value="NYD71003.1"/>
    <property type="molecule type" value="Genomic_DNA"/>
</dbReference>
<dbReference type="GO" id="GO:0015666">
    <property type="term" value="F:restriction endodeoxyribonuclease activity"/>
    <property type="evidence" value="ECO:0007669"/>
    <property type="project" value="TreeGrafter"/>
</dbReference>
<dbReference type="AlphaFoldDB" id="A0A852SQC5"/>
<evidence type="ECO:0000313" key="3">
    <source>
        <dbReference type="Proteomes" id="UP000549913"/>
    </source>
</evidence>
<evidence type="ECO:0000259" key="1">
    <source>
        <dbReference type="Pfam" id="PF04471"/>
    </source>
</evidence>
<name>A0A852SQC5_9MICO</name>
<dbReference type="InterPro" id="IPR007560">
    <property type="entry name" value="Restrct_endonuc_IV_Mrr"/>
</dbReference>
<dbReference type="Proteomes" id="UP000549913">
    <property type="component" value="Unassembled WGS sequence"/>
</dbReference>
<reference evidence="2 3" key="1">
    <citation type="submission" date="2020-07" db="EMBL/GenBank/DDBJ databases">
        <title>Sequencing the genomes of 1000 actinobacteria strains.</title>
        <authorList>
            <person name="Klenk H.-P."/>
        </authorList>
    </citation>
    <scope>NUCLEOTIDE SEQUENCE [LARGE SCALE GENOMIC DNA]</scope>
    <source>
        <strain evidence="2 3">DSM 26474</strain>
    </source>
</reference>
<dbReference type="InterPro" id="IPR052906">
    <property type="entry name" value="Type_IV_Methyl-Rstrct_Enzyme"/>
</dbReference>
<dbReference type="RefSeq" id="WP_179548037.1">
    <property type="nucleotide sequence ID" value="NZ_BSEW01000002.1"/>
</dbReference>
<gene>
    <name evidence="2" type="ORF">BJ984_002161</name>
</gene>
<dbReference type="GO" id="GO:0009307">
    <property type="term" value="P:DNA restriction-modification system"/>
    <property type="evidence" value="ECO:0007669"/>
    <property type="project" value="InterPro"/>
</dbReference>
<keyword evidence="3" id="KW-1185">Reference proteome</keyword>
<sequence length="339" mass="38255">MPATWGIHNDTSLDLIAGGFVSIGWNLIPDLRTISLERSDLKALLRESYPEAKEGALPIWAGILHRFAEEISPGDLIIAPRKADRTLAFGEVTSGYYWDASASDHKHRVGVRWIRDAVPRSVFSKDALYEIGSAVTLFRVRNYEDEFRTFVASDSAEAVQQLVTRQSEEPEQAVRRADDTPDADRIENYTRDFVTDRILRGMSHRDFEEFVAELLRAVGYQARTTQYSNDGGVDVIAHRDPFGLEPPVIKVQCKHLTGTIGSPEVNQLTGTLARGELGLFVSLGSYSREAKALERNRQDLRLIDGDEVIDLVLANYEKFANRWRSIIPLRNVYVVDQFE</sequence>
<dbReference type="InterPro" id="IPR011335">
    <property type="entry name" value="Restrct_endonuc-II-like"/>
</dbReference>
<dbReference type="GO" id="GO:0003677">
    <property type="term" value="F:DNA binding"/>
    <property type="evidence" value="ECO:0007669"/>
    <property type="project" value="InterPro"/>
</dbReference>
<dbReference type="Pfam" id="PF04471">
    <property type="entry name" value="Mrr_cat"/>
    <property type="match status" value="1"/>
</dbReference>